<dbReference type="CDD" id="cd09271">
    <property type="entry name" value="RNase_H2-C"/>
    <property type="match status" value="1"/>
</dbReference>
<dbReference type="Proteomes" id="UP001217417">
    <property type="component" value="Unassembled WGS sequence"/>
</dbReference>
<dbReference type="PANTHER" id="PTHR47204:SF1">
    <property type="entry name" value="RIBONUCLEASE H2 SUBUNIT C"/>
    <property type="match status" value="1"/>
</dbReference>
<dbReference type="GO" id="GO:0006401">
    <property type="term" value="P:RNA catabolic process"/>
    <property type="evidence" value="ECO:0007669"/>
    <property type="project" value="InterPro"/>
</dbReference>
<evidence type="ECO:0000313" key="3">
    <source>
        <dbReference type="Proteomes" id="UP001217417"/>
    </source>
</evidence>
<sequence>MTTHKCTTLHLHTPLLTDRPIKNVAPHILPCKIHHDGPANVSRYFLVQRYEQDASQSKESASVRATGITTTSSVGVKNTYSSTKKSEANENGKRPLEKAGTEDEYALHEAYFRGRKLVGKKLVLPEGYKGFILPAAPLSKDIPPPTTSVYCNSEEDDEEEEEEHEKEHRWNSEAEFKELFVWDHDVVPDGISNPWIAGINEWISFANWIHCEDE</sequence>
<dbReference type="EMBL" id="JARPMG010000005">
    <property type="protein sequence ID" value="KAJ8100736.1"/>
    <property type="molecule type" value="Genomic_DNA"/>
</dbReference>
<comment type="caution">
    <text evidence="2">The sequence shown here is derived from an EMBL/GenBank/DDBJ whole genome shotgun (WGS) entry which is preliminary data.</text>
</comment>
<name>A0AAD7VT82_9ASCO</name>
<feature type="region of interest" description="Disordered" evidence="1">
    <location>
        <begin position="79"/>
        <end position="100"/>
    </location>
</feature>
<dbReference type="AlphaFoldDB" id="A0AAD7VT82"/>
<dbReference type="InterPro" id="IPR013924">
    <property type="entry name" value="RNase_H2_suC"/>
</dbReference>
<proteinExistence type="predicted"/>
<dbReference type="GeneID" id="80882822"/>
<evidence type="ECO:0000256" key="1">
    <source>
        <dbReference type="SAM" id="MobiDB-lite"/>
    </source>
</evidence>
<feature type="compositionally biased region" description="Acidic residues" evidence="1">
    <location>
        <begin position="153"/>
        <end position="164"/>
    </location>
</feature>
<evidence type="ECO:0000313" key="2">
    <source>
        <dbReference type="EMBL" id="KAJ8100736.1"/>
    </source>
</evidence>
<dbReference type="RefSeq" id="XP_056044186.1">
    <property type="nucleotide sequence ID" value="XM_056187656.1"/>
</dbReference>
<dbReference type="Gene3D" id="2.40.128.680">
    <property type="match status" value="1"/>
</dbReference>
<accession>A0AAD7VT82</accession>
<dbReference type="PANTHER" id="PTHR47204">
    <property type="entry name" value="OS02G0168900 PROTEIN"/>
    <property type="match status" value="1"/>
</dbReference>
<protein>
    <submittedName>
        <fullName evidence="2">Ribonuclease H2, subunit C</fullName>
    </submittedName>
</protein>
<organism evidence="2 3">
    <name type="scientific">Lipomyces tetrasporus</name>
    <dbReference type="NCBI Taxonomy" id="54092"/>
    <lineage>
        <taxon>Eukaryota</taxon>
        <taxon>Fungi</taxon>
        <taxon>Dikarya</taxon>
        <taxon>Ascomycota</taxon>
        <taxon>Saccharomycotina</taxon>
        <taxon>Lipomycetes</taxon>
        <taxon>Lipomycetales</taxon>
        <taxon>Lipomycetaceae</taxon>
        <taxon>Lipomyces</taxon>
    </lineage>
</organism>
<dbReference type="Pfam" id="PF08615">
    <property type="entry name" value="RNase_H2_suC"/>
    <property type="match status" value="1"/>
</dbReference>
<keyword evidence="3" id="KW-1185">Reference proteome</keyword>
<dbReference type="GO" id="GO:0032299">
    <property type="term" value="C:ribonuclease H2 complex"/>
    <property type="evidence" value="ECO:0007669"/>
    <property type="project" value="InterPro"/>
</dbReference>
<feature type="compositionally biased region" description="Basic and acidic residues" evidence="1">
    <location>
        <begin position="84"/>
        <end position="100"/>
    </location>
</feature>
<gene>
    <name evidence="2" type="ORF">POJ06DRAFT_253565</name>
</gene>
<reference evidence="2" key="1">
    <citation type="submission" date="2023-03" db="EMBL/GenBank/DDBJ databases">
        <title>Near-Complete genome sequence of Lipomyces tetrasporous NRRL Y-64009, an oleaginous yeast capable of growing on lignocellulosic hydrolysates.</title>
        <authorList>
            <consortium name="Lawrence Berkeley National Laboratory"/>
            <person name="Jagtap S.S."/>
            <person name="Liu J.-J."/>
            <person name="Walukiewicz H.E."/>
            <person name="Pangilinan J."/>
            <person name="Lipzen A."/>
            <person name="Ahrendt S."/>
            <person name="Koriabine M."/>
            <person name="Cobaugh K."/>
            <person name="Salamov A."/>
            <person name="Yoshinaga Y."/>
            <person name="Ng V."/>
            <person name="Daum C."/>
            <person name="Grigoriev I.V."/>
            <person name="Slininger P.J."/>
            <person name="Dien B.S."/>
            <person name="Jin Y.-S."/>
            <person name="Rao C.V."/>
        </authorList>
    </citation>
    <scope>NUCLEOTIDE SEQUENCE</scope>
    <source>
        <strain evidence="2">NRRL Y-64009</strain>
    </source>
</reference>
<feature type="region of interest" description="Disordered" evidence="1">
    <location>
        <begin position="149"/>
        <end position="170"/>
    </location>
</feature>